<proteinExistence type="predicted"/>
<protein>
    <submittedName>
        <fullName evidence="2">Uncharacterized protein</fullName>
    </submittedName>
</protein>
<evidence type="ECO:0000256" key="1">
    <source>
        <dbReference type="SAM" id="SignalP"/>
    </source>
</evidence>
<keyword evidence="3" id="KW-1185">Reference proteome</keyword>
<evidence type="ECO:0000313" key="3">
    <source>
        <dbReference type="Proteomes" id="UP000813385"/>
    </source>
</evidence>
<dbReference type="EMBL" id="JAGPXD010000005">
    <property type="protein sequence ID" value="KAH7353536.1"/>
    <property type="molecule type" value="Genomic_DNA"/>
</dbReference>
<feature type="signal peptide" evidence="1">
    <location>
        <begin position="1"/>
        <end position="17"/>
    </location>
</feature>
<reference evidence="2" key="1">
    <citation type="journal article" date="2021" name="Nat. Commun.">
        <title>Genetic determinants of endophytism in the Arabidopsis root mycobiome.</title>
        <authorList>
            <person name="Mesny F."/>
            <person name="Miyauchi S."/>
            <person name="Thiergart T."/>
            <person name="Pickel B."/>
            <person name="Atanasova L."/>
            <person name="Karlsson M."/>
            <person name="Huettel B."/>
            <person name="Barry K.W."/>
            <person name="Haridas S."/>
            <person name="Chen C."/>
            <person name="Bauer D."/>
            <person name="Andreopoulos W."/>
            <person name="Pangilinan J."/>
            <person name="LaButti K."/>
            <person name="Riley R."/>
            <person name="Lipzen A."/>
            <person name="Clum A."/>
            <person name="Drula E."/>
            <person name="Henrissat B."/>
            <person name="Kohler A."/>
            <person name="Grigoriev I.V."/>
            <person name="Martin F.M."/>
            <person name="Hacquard S."/>
        </authorList>
    </citation>
    <scope>NUCLEOTIDE SEQUENCE</scope>
    <source>
        <strain evidence="2">MPI-CAGE-AT-0016</strain>
    </source>
</reference>
<dbReference type="OrthoDB" id="3873024at2759"/>
<feature type="chain" id="PRO_5035421713" evidence="1">
    <location>
        <begin position="18"/>
        <end position="108"/>
    </location>
</feature>
<dbReference type="Proteomes" id="UP000813385">
    <property type="component" value="Unassembled WGS sequence"/>
</dbReference>
<name>A0A8K0TDM8_9PEZI</name>
<gene>
    <name evidence="2" type="ORF">B0T11DRAFT_300664</name>
</gene>
<dbReference type="AlphaFoldDB" id="A0A8K0TDM8"/>
<evidence type="ECO:0000313" key="2">
    <source>
        <dbReference type="EMBL" id="KAH7353536.1"/>
    </source>
</evidence>
<organism evidence="2 3">
    <name type="scientific">Plectosphaerella cucumerina</name>
    <dbReference type="NCBI Taxonomy" id="40658"/>
    <lineage>
        <taxon>Eukaryota</taxon>
        <taxon>Fungi</taxon>
        <taxon>Dikarya</taxon>
        <taxon>Ascomycota</taxon>
        <taxon>Pezizomycotina</taxon>
        <taxon>Sordariomycetes</taxon>
        <taxon>Hypocreomycetidae</taxon>
        <taxon>Glomerellales</taxon>
        <taxon>Plectosphaerellaceae</taxon>
        <taxon>Plectosphaerella</taxon>
    </lineage>
</organism>
<comment type="caution">
    <text evidence="2">The sequence shown here is derived from an EMBL/GenBank/DDBJ whole genome shotgun (WGS) entry which is preliminary data.</text>
</comment>
<sequence length="108" mass="11687">MLPKVFGIVLFSAFASANLHTNCHCDNGEAYNWRITADACKIYNDANYKWGGATYDSATGWCTQADGNARIAGKEWEAACRSIAQTGFGCVDGQGWCYAAVSDVRGRC</sequence>
<keyword evidence="1" id="KW-0732">Signal</keyword>
<accession>A0A8K0TDM8</accession>